<reference evidence="1 2" key="1">
    <citation type="submission" date="2015-09" db="EMBL/GenBank/DDBJ databases">
        <authorList>
            <consortium name="Pathogen Informatics"/>
        </authorList>
    </citation>
    <scope>NUCLEOTIDE SEQUENCE [LARGE SCALE GENOMIC DNA]</scope>
    <source>
        <strain evidence="1 2">2789STDY5834902</strain>
    </source>
</reference>
<evidence type="ECO:0000313" key="2">
    <source>
        <dbReference type="Proteomes" id="UP000095454"/>
    </source>
</evidence>
<evidence type="ECO:0000313" key="1">
    <source>
        <dbReference type="EMBL" id="CUO98528.1"/>
    </source>
</evidence>
<sequence>MASLEVGKVQIYTGDGKGKTTAALGLALRATGYGLNVLMLQFAKKLHCAEHDAAPRLGLRIVQADRDTPEACAEQIMELAREQISQVDVLILDELGEAMRRGFVTREDVETLIAIKPATTELVLTGRGLLPLADLADLVTEMRPVKHYFDEGLLARQGIEY</sequence>
<dbReference type="AlphaFoldDB" id="A0A174JLM3"/>
<dbReference type="GO" id="GO:0009236">
    <property type="term" value="P:cobalamin biosynthetic process"/>
    <property type="evidence" value="ECO:0007669"/>
    <property type="project" value="InterPro"/>
</dbReference>
<dbReference type="EMBL" id="CZAQ01000009">
    <property type="protein sequence ID" value="CUO98528.1"/>
    <property type="molecule type" value="Genomic_DNA"/>
</dbReference>
<dbReference type="SUPFAM" id="SSF52540">
    <property type="entry name" value="P-loop containing nucleoside triphosphate hydrolases"/>
    <property type="match status" value="1"/>
</dbReference>
<accession>A0A174JLM3</accession>
<dbReference type="EC" id="2.5.1.17" evidence="1"/>
<dbReference type="PANTHER" id="PTHR46638">
    <property type="entry name" value="CORRINOID ADENOSYLTRANSFERASE"/>
    <property type="match status" value="1"/>
</dbReference>
<dbReference type="GO" id="GO:0008817">
    <property type="term" value="F:corrinoid adenosyltransferase activity"/>
    <property type="evidence" value="ECO:0007669"/>
    <property type="project" value="UniProtKB-EC"/>
</dbReference>
<dbReference type="GO" id="GO:0005524">
    <property type="term" value="F:ATP binding"/>
    <property type="evidence" value="ECO:0007669"/>
    <property type="project" value="InterPro"/>
</dbReference>
<protein>
    <submittedName>
        <fullName evidence="1">Cob(I)yrinic acid a,c-diamide adenosyltransferase</fullName>
        <ecNumber evidence="1">2.5.1.17</ecNumber>
    </submittedName>
</protein>
<gene>
    <name evidence="1" type="primary">btuR</name>
    <name evidence="1" type="ORF">ERS852514_00717</name>
</gene>
<dbReference type="Proteomes" id="UP000095454">
    <property type="component" value="Unassembled WGS sequence"/>
</dbReference>
<dbReference type="Pfam" id="PF02572">
    <property type="entry name" value="CobA_CobO_BtuR"/>
    <property type="match status" value="1"/>
</dbReference>
<name>A0A174JLM3_9ACTN</name>
<proteinExistence type="predicted"/>
<dbReference type="PIRSF" id="PIRSF015617">
    <property type="entry name" value="Adensltrnsf_CobA"/>
    <property type="match status" value="1"/>
</dbReference>
<dbReference type="RefSeq" id="WP_055251108.1">
    <property type="nucleotide sequence ID" value="NZ_CABIXX010000009.1"/>
</dbReference>
<dbReference type="PANTHER" id="PTHR46638:SF1">
    <property type="entry name" value="CORRINOID ADENOSYLTRANSFERASE"/>
    <property type="match status" value="1"/>
</dbReference>
<keyword evidence="1" id="KW-0808">Transferase</keyword>
<dbReference type="Gene3D" id="3.40.50.300">
    <property type="entry name" value="P-loop containing nucleotide triphosphate hydrolases"/>
    <property type="match status" value="1"/>
</dbReference>
<organism evidence="1 2">
    <name type="scientific">Collinsella aerofaciens</name>
    <dbReference type="NCBI Taxonomy" id="74426"/>
    <lineage>
        <taxon>Bacteria</taxon>
        <taxon>Bacillati</taxon>
        <taxon>Actinomycetota</taxon>
        <taxon>Coriobacteriia</taxon>
        <taxon>Coriobacteriales</taxon>
        <taxon>Coriobacteriaceae</taxon>
        <taxon>Collinsella</taxon>
    </lineage>
</organism>
<dbReference type="InterPro" id="IPR027417">
    <property type="entry name" value="P-loop_NTPase"/>
</dbReference>
<dbReference type="InterPro" id="IPR003724">
    <property type="entry name" value="CblAdoTrfase_CobA"/>
</dbReference>